<gene>
    <name evidence="2" type="ORF">N7515_008019</name>
</gene>
<dbReference type="GeneID" id="81407933"/>
<reference evidence="2" key="1">
    <citation type="submission" date="2022-11" db="EMBL/GenBank/DDBJ databases">
        <authorList>
            <person name="Petersen C."/>
        </authorList>
    </citation>
    <scope>NUCLEOTIDE SEQUENCE</scope>
    <source>
        <strain evidence="2">IBT 22155</strain>
    </source>
</reference>
<feature type="compositionally biased region" description="Polar residues" evidence="1">
    <location>
        <begin position="55"/>
        <end position="68"/>
    </location>
</feature>
<feature type="region of interest" description="Disordered" evidence="1">
    <location>
        <begin position="1"/>
        <end position="68"/>
    </location>
</feature>
<feature type="compositionally biased region" description="Basic and acidic residues" evidence="1">
    <location>
        <begin position="141"/>
        <end position="163"/>
    </location>
</feature>
<sequence length="269" mass="29954">MPQTRSSGPPGGFDSDDAPAENSHHHDEAGPSVPAIREPISAQDKGKAPAGNVPTDDQQAQLQALSNEINDLRARLSSYDHRSVDTPIQSTEMDYGMQQSVYPPAVHFAPTPAFARAEAHQPRREALPRSESPRRGVSRSESPRREPHRREDSTFTGPMDDHPVPFAEDEQLAIQFIRNHQSPSKLFKNRGMSTGKITPLSGRANYKEWSIDVSQYFTAKFMRELLTGKAGNLPEDHKYYTYLETLKTIDDTDSLIACAPIVLSVSRYV</sequence>
<dbReference type="RefSeq" id="XP_056518593.1">
    <property type="nucleotide sequence ID" value="XM_056668763.1"/>
</dbReference>
<evidence type="ECO:0000313" key="3">
    <source>
        <dbReference type="Proteomes" id="UP001149079"/>
    </source>
</evidence>
<dbReference type="AlphaFoldDB" id="A0A9W9KVY5"/>
<dbReference type="OrthoDB" id="10499326at2759"/>
<comment type="caution">
    <text evidence="2">The sequence shown here is derived from an EMBL/GenBank/DDBJ whole genome shotgun (WGS) entry which is preliminary data.</text>
</comment>
<organism evidence="2 3">
    <name type="scientific">Penicillium bovifimosum</name>
    <dbReference type="NCBI Taxonomy" id="126998"/>
    <lineage>
        <taxon>Eukaryota</taxon>
        <taxon>Fungi</taxon>
        <taxon>Dikarya</taxon>
        <taxon>Ascomycota</taxon>
        <taxon>Pezizomycotina</taxon>
        <taxon>Eurotiomycetes</taxon>
        <taxon>Eurotiomycetidae</taxon>
        <taxon>Eurotiales</taxon>
        <taxon>Aspergillaceae</taxon>
        <taxon>Penicillium</taxon>
    </lineage>
</organism>
<evidence type="ECO:0000256" key="1">
    <source>
        <dbReference type="SAM" id="MobiDB-lite"/>
    </source>
</evidence>
<dbReference type="EMBL" id="JAPQKL010000006">
    <property type="protein sequence ID" value="KAJ5124194.1"/>
    <property type="molecule type" value="Genomic_DNA"/>
</dbReference>
<dbReference type="Proteomes" id="UP001149079">
    <property type="component" value="Unassembled WGS sequence"/>
</dbReference>
<keyword evidence="3" id="KW-1185">Reference proteome</keyword>
<evidence type="ECO:0000313" key="2">
    <source>
        <dbReference type="EMBL" id="KAJ5124194.1"/>
    </source>
</evidence>
<protein>
    <submittedName>
        <fullName evidence="2">Uncharacterized protein</fullName>
    </submittedName>
</protein>
<reference evidence="2" key="2">
    <citation type="journal article" date="2023" name="IMA Fungus">
        <title>Comparative genomic study of the Penicillium genus elucidates a diverse pangenome and 15 lateral gene transfer events.</title>
        <authorList>
            <person name="Petersen C."/>
            <person name="Sorensen T."/>
            <person name="Nielsen M.R."/>
            <person name="Sondergaard T.E."/>
            <person name="Sorensen J.L."/>
            <person name="Fitzpatrick D.A."/>
            <person name="Frisvad J.C."/>
            <person name="Nielsen K.L."/>
        </authorList>
    </citation>
    <scope>NUCLEOTIDE SEQUENCE</scope>
    <source>
        <strain evidence="2">IBT 22155</strain>
    </source>
</reference>
<accession>A0A9W9KVY5</accession>
<name>A0A9W9KVY5_9EURO</name>
<feature type="compositionally biased region" description="Basic and acidic residues" evidence="1">
    <location>
        <begin position="117"/>
        <end position="134"/>
    </location>
</feature>
<feature type="region of interest" description="Disordered" evidence="1">
    <location>
        <begin position="116"/>
        <end position="164"/>
    </location>
</feature>
<proteinExistence type="predicted"/>